<sequence>MENCDTTNNLPLDACCAEPLVEPVEAEAAPVPCITGSAHVDDDGVPCDFVTQCATGSVSQPAMTECCGGGTPAAAALPRQRSQGNMPQQNCYNCSCGRPDCAPVKKVRYVQPARRQPCKPVSCYKPPEVEFQGDSVYKTSFNADPATIVCNARPLPIPPRNNLAMAPGCLEQNTVTSLSYPGYNNVERQKPILPTGNQMIAPGPIQEVTTTRHDYVAKTTPKRSKIIPEGHIRSASAPFEKQTVNKLSYGSPDMVHFTPAKSCKPIRHYTRSEVPMDSETTAKLSYPPVCPAPKEDHPWAKRAGYQPPCIPMEHDTTYNKSFMTSCGAERPKMIPPFNNLHVPADSGFESKTVYKESYHSACGERPPAIRPVEQLRIPHSKLEDDTVYKLSFPTYCNTERPAPIMPRPAPLIGDGPIQEITTTRHDYSCKSGTKREPIVPQNLLHIPQGRLESNTVNRLSYPANKENVQPPKSCKPILSYKRPEIPMESETTNKLSYMPVCPAPKESYPWAQRARYQPPPLPMESDTTAKLSYPPPGEFVDESCGSGPSSGPCCQSCNPSIVNCCANLVSDGGCYPRAAIVS</sequence>
<reference evidence="3" key="1">
    <citation type="journal article" date="2015" name="Proc. Natl. Acad. Sci. U.S.A.">
        <title>Genome sequence of the Asian Tiger mosquito, Aedes albopictus, reveals insights into its biology, genetics, and evolution.</title>
        <authorList>
            <person name="Chen X.G."/>
            <person name="Jiang X."/>
            <person name="Gu J."/>
            <person name="Xu M."/>
            <person name="Wu Y."/>
            <person name="Deng Y."/>
            <person name="Zhang C."/>
            <person name="Bonizzoni M."/>
            <person name="Dermauw W."/>
            <person name="Vontas J."/>
            <person name="Armbruster P."/>
            <person name="Huang X."/>
            <person name="Yang Y."/>
            <person name="Zhang H."/>
            <person name="He W."/>
            <person name="Peng H."/>
            <person name="Liu Y."/>
            <person name="Wu K."/>
            <person name="Chen J."/>
            <person name="Lirakis M."/>
            <person name="Topalis P."/>
            <person name="Van Leeuwen T."/>
            <person name="Hall A.B."/>
            <person name="Jiang X."/>
            <person name="Thorpe C."/>
            <person name="Mueller R.L."/>
            <person name="Sun C."/>
            <person name="Waterhouse R.M."/>
            <person name="Yan G."/>
            <person name="Tu Z.J."/>
            <person name="Fang X."/>
            <person name="James A.A."/>
        </authorList>
    </citation>
    <scope>NUCLEOTIDE SEQUENCE [LARGE SCALE GENOMIC DNA]</scope>
    <source>
        <strain evidence="3">Foshan</strain>
    </source>
</reference>
<dbReference type="PANTHER" id="PTHR31516">
    <property type="entry name" value="STABILIZER OF AXONEMAL MICROTUBULES 2"/>
    <property type="match status" value="1"/>
</dbReference>
<protein>
    <recommendedName>
        <fullName evidence="4">Stabilizer of axonemal microtubules 1</fullName>
    </recommendedName>
</protein>
<dbReference type="InterPro" id="IPR033336">
    <property type="entry name" value="SAXO1/2"/>
</dbReference>
<name>A0ABM1XQH5_AEDAL</name>
<dbReference type="Proteomes" id="UP000069940">
    <property type="component" value="Unassembled WGS sequence"/>
</dbReference>
<evidence type="ECO:0000313" key="3">
    <source>
        <dbReference type="Proteomes" id="UP000069940"/>
    </source>
</evidence>
<reference evidence="2" key="2">
    <citation type="submission" date="2025-05" db="UniProtKB">
        <authorList>
            <consortium name="EnsemblMetazoa"/>
        </authorList>
    </citation>
    <scope>IDENTIFICATION</scope>
    <source>
        <strain evidence="2">Foshan</strain>
    </source>
</reference>
<evidence type="ECO:0000313" key="2">
    <source>
        <dbReference type="EnsemblMetazoa" id="AALFPA23_001882.P39081"/>
    </source>
</evidence>
<comment type="similarity">
    <text evidence="1">Belongs to the FAM154 family.</text>
</comment>
<proteinExistence type="inferred from homology"/>
<evidence type="ECO:0000256" key="1">
    <source>
        <dbReference type="ARBA" id="ARBA00008738"/>
    </source>
</evidence>
<dbReference type="PANTHER" id="PTHR31516:SF17">
    <property type="entry name" value="STABILIZER OF AXONEMAL MICROTUBULES 2"/>
    <property type="match status" value="1"/>
</dbReference>
<dbReference type="EnsemblMetazoa" id="AALFPA23_001882.R39081">
    <property type="protein sequence ID" value="AALFPA23_001882.P39081"/>
    <property type="gene ID" value="AALFPA23_001882"/>
</dbReference>
<keyword evidence="3" id="KW-1185">Reference proteome</keyword>
<accession>A0ABM1XQH5</accession>
<organism evidence="2 3">
    <name type="scientific">Aedes albopictus</name>
    <name type="common">Asian tiger mosquito</name>
    <name type="synonym">Stegomyia albopicta</name>
    <dbReference type="NCBI Taxonomy" id="7160"/>
    <lineage>
        <taxon>Eukaryota</taxon>
        <taxon>Metazoa</taxon>
        <taxon>Ecdysozoa</taxon>
        <taxon>Arthropoda</taxon>
        <taxon>Hexapoda</taxon>
        <taxon>Insecta</taxon>
        <taxon>Pterygota</taxon>
        <taxon>Neoptera</taxon>
        <taxon>Endopterygota</taxon>
        <taxon>Diptera</taxon>
        <taxon>Nematocera</taxon>
        <taxon>Culicoidea</taxon>
        <taxon>Culicidae</taxon>
        <taxon>Culicinae</taxon>
        <taxon>Aedini</taxon>
        <taxon>Aedes</taxon>
        <taxon>Stegomyia</taxon>
    </lineage>
</organism>
<dbReference type="Pfam" id="PF05217">
    <property type="entry name" value="SAXO1-2"/>
    <property type="match status" value="1"/>
</dbReference>
<evidence type="ECO:0008006" key="4">
    <source>
        <dbReference type="Google" id="ProtNLM"/>
    </source>
</evidence>
<dbReference type="GeneID" id="109411655"/>
<dbReference type="RefSeq" id="XP_019540771.3">
    <property type="nucleotide sequence ID" value="XM_019685226.3"/>
</dbReference>